<keyword evidence="2" id="KW-1185">Reference proteome</keyword>
<dbReference type="AlphaFoldDB" id="A0A1S3E330"/>
<evidence type="ECO:0000313" key="3">
    <source>
        <dbReference type="RefSeq" id="XP_012569853.1"/>
    </source>
</evidence>
<dbReference type="Proteomes" id="UP000087171">
    <property type="component" value="Chromosome Ca4"/>
</dbReference>
<dbReference type="OrthoDB" id="1531937at2759"/>
<accession>A0A1S3E330</accession>
<gene>
    <name evidence="3" type="primary">LOC105851864</name>
</gene>
<reference evidence="3" key="2">
    <citation type="submission" date="2025-08" db="UniProtKB">
        <authorList>
            <consortium name="RefSeq"/>
        </authorList>
    </citation>
    <scope>IDENTIFICATION</scope>
    <source>
        <tissue evidence="3">Etiolated seedlings</tissue>
    </source>
</reference>
<feature type="region of interest" description="Disordered" evidence="1">
    <location>
        <begin position="41"/>
        <end position="107"/>
    </location>
</feature>
<dbReference type="RefSeq" id="XP_012569853.1">
    <property type="nucleotide sequence ID" value="XM_012714399.2"/>
</dbReference>
<name>A0A1S3E330_CICAR</name>
<sequence>MDQREIHLQNMGICYKLYHFITKTLASQVLKTVTLGCSTHYSSTSTAPRGSETPYEDGNDKEFSHTQGLLCDSIYSPAQQAQHKDTPCKNIDEKVRENTTTLPTTPLPKRISLRKVVSINDNVEEILPGKKNKRRIKSFQKSSSLDQEEEPEPLRSILKVGSDLKD</sequence>
<feature type="compositionally biased region" description="Basic and acidic residues" evidence="1">
    <location>
        <begin position="82"/>
        <end position="97"/>
    </location>
</feature>
<evidence type="ECO:0000256" key="1">
    <source>
        <dbReference type="SAM" id="MobiDB-lite"/>
    </source>
</evidence>
<organism evidence="2 3">
    <name type="scientific">Cicer arietinum</name>
    <name type="common">Chickpea</name>
    <name type="synonym">Garbanzo</name>
    <dbReference type="NCBI Taxonomy" id="3827"/>
    <lineage>
        <taxon>Eukaryota</taxon>
        <taxon>Viridiplantae</taxon>
        <taxon>Streptophyta</taxon>
        <taxon>Embryophyta</taxon>
        <taxon>Tracheophyta</taxon>
        <taxon>Spermatophyta</taxon>
        <taxon>Magnoliopsida</taxon>
        <taxon>eudicotyledons</taxon>
        <taxon>Gunneridae</taxon>
        <taxon>Pentapetalae</taxon>
        <taxon>rosids</taxon>
        <taxon>fabids</taxon>
        <taxon>Fabales</taxon>
        <taxon>Fabaceae</taxon>
        <taxon>Papilionoideae</taxon>
        <taxon>50 kb inversion clade</taxon>
        <taxon>NPAAA clade</taxon>
        <taxon>Hologalegina</taxon>
        <taxon>IRL clade</taxon>
        <taxon>Cicereae</taxon>
        <taxon>Cicer</taxon>
    </lineage>
</organism>
<reference evidence="2" key="1">
    <citation type="journal article" date="2013" name="Nat. Biotechnol.">
        <title>Draft genome sequence of chickpea (Cicer arietinum) provides a resource for trait improvement.</title>
        <authorList>
            <person name="Varshney R.K."/>
            <person name="Song C."/>
            <person name="Saxena R.K."/>
            <person name="Azam S."/>
            <person name="Yu S."/>
            <person name="Sharpe A.G."/>
            <person name="Cannon S."/>
            <person name="Baek J."/>
            <person name="Rosen B.D."/>
            <person name="Tar'an B."/>
            <person name="Millan T."/>
            <person name="Zhang X."/>
            <person name="Ramsay L.D."/>
            <person name="Iwata A."/>
            <person name="Wang Y."/>
            <person name="Nelson W."/>
            <person name="Farmer A.D."/>
            <person name="Gaur P.M."/>
            <person name="Soderlund C."/>
            <person name="Penmetsa R.V."/>
            <person name="Xu C."/>
            <person name="Bharti A.K."/>
            <person name="He W."/>
            <person name="Winter P."/>
            <person name="Zhao S."/>
            <person name="Hane J.K."/>
            <person name="Carrasquilla-Garcia N."/>
            <person name="Condie J.A."/>
            <person name="Upadhyaya H.D."/>
            <person name="Luo M.C."/>
            <person name="Thudi M."/>
            <person name="Gowda C.L."/>
            <person name="Singh N.P."/>
            <person name="Lichtenzveig J."/>
            <person name="Gali K.K."/>
            <person name="Rubio J."/>
            <person name="Nadarajan N."/>
            <person name="Dolezel J."/>
            <person name="Bansal K.C."/>
            <person name="Xu X."/>
            <person name="Edwards D."/>
            <person name="Zhang G."/>
            <person name="Kahl G."/>
            <person name="Gil J."/>
            <person name="Singh K.B."/>
            <person name="Datta S.K."/>
            <person name="Jackson S.A."/>
            <person name="Wang J."/>
            <person name="Cook D.R."/>
        </authorList>
    </citation>
    <scope>NUCLEOTIDE SEQUENCE [LARGE SCALE GENOMIC DNA]</scope>
    <source>
        <strain evidence="2">cv. CDC Frontier</strain>
    </source>
</reference>
<feature type="region of interest" description="Disordered" evidence="1">
    <location>
        <begin position="134"/>
        <end position="166"/>
    </location>
</feature>
<evidence type="ECO:0000313" key="2">
    <source>
        <dbReference type="Proteomes" id="UP000087171"/>
    </source>
</evidence>
<proteinExistence type="predicted"/>
<protein>
    <submittedName>
        <fullName evidence="3">Uncharacterized protein LOC105851864</fullName>
    </submittedName>
</protein>